<evidence type="ECO:0000259" key="1">
    <source>
        <dbReference type="SMART" id="SM00849"/>
    </source>
</evidence>
<evidence type="ECO:0000313" key="3">
    <source>
        <dbReference type="Proteomes" id="UP000011531"/>
    </source>
</evidence>
<dbReference type="SMART" id="SM00849">
    <property type="entry name" value="Lactamase_B"/>
    <property type="match status" value="1"/>
</dbReference>
<accession>L9WPJ4</accession>
<gene>
    <name evidence="2" type="ORF">C492_21285</name>
</gene>
<dbReference type="STRING" id="1227498.C492_21285"/>
<dbReference type="InterPro" id="IPR036866">
    <property type="entry name" value="RibonucZ/Hydroxyglut_hydro"/>
</dbReference>
<dbReference type="Proteomes" id="UP000011531">
    <property type="component" value="Unassembled WGS sequence"/>
</dbReference>
<dbReference type="RefSeq" id="WP_008427182.1">
    <property type="nucleotide sequence ID" value="NZ_AOIA01000164.1"/>
</dbReference>
<evidence type="ECO:0000313" key="2">
    <source>
        <dbReference type="EMBL" id="ELY51121.1"/>
    </source>
</evidence>
<dbReference type="PANTHER" id="PTHR23131">
    <property type="entry name" value="ENDORIBONUCLEASE LACTB2"/>
    <property type="match status" value="1"/>
</dbReference>
<dbReference type="CDD" id="cd07725">
    <property type="entry name" value="TTHA1429-like_MBL-fold"/>
    <property type="match status" value="1"/>
</dbReference>
<organism evidence="2 3">
    <name type="scientific">Natronococcus jeotgali DSM 18795</name>
    <dbReference type="NCBI Taxonomy" id="1227498"/>
    <lineage>
        <taxon>Archaea</taxon>
        <taxon>Methanobacteriati</taxon>
        <taxon>Methanobacteriota</taxon>
        <taxon>Stenosarchaea group</taxon>
        <taxon>Halobacteria</taxon>
        <taxon>Halobacteriales</taxon>
        <taxon>Natrialbaceae</taxon>
        <taxon>Natronococcus</taxon>
    </lineage>
</organism>
<dbReference type="AlphaFoldDB" id="L9WPJ4"/>
<dbReference type="InterPro" id="IPR001279">
    <property type="entry name" value="Metallo-B-lactamas"/>
</dbReference>
<reference evidence="2 3" key="1">
    <citation type="journal article" date="2014" name="PLoS Genet.">
        <title>Phylogenetically driven sequencing of extremely halophilic archaea reveals strategies for static and dynamic osmo-response.</title>
        <authorList>
            <person name="Becker E.A."/>
            <person name="Seitzer P.M."/>
            <person name="Tritt A."/>
            <person name="Larsen D."/>
            <person name="Krusor M."/>
            <person name="Yao A.I."/>
            <person name="Wu D."/>
            <person name="Madern D."/>
            <person name="Eisen J.A."/>
            <person name="Darling A.E."/>
            <person name="Facciotti M.T."/>
        </authorList>
    </citation>
    <scope>NUCLEOTIDE SEQUENCE [LARGE SCALE GENOMIC DNA]</scope>
    <source>
        <strain evidence="2 3">DSM 18795</strain>
    </source>
</reference>
<proteinExistence type="predicted"/>
<comment type="caution">
    <text evidence="2">The sequence shown here is derived from an EMBL/GenBank/DDBJ whole genome shotgun (WGS) entry which is preliminary data.</text>
</comment>
<name>L9WPJ4_9EURY</name>
<keyword evidence="3" id="KW-1185">Reference proteome</keyword>
<dbReference type="OrthoDB" id="205181at2157"/>
<dbReference type="SUPFAM" id="SSF56281">
    <property type="entry name" value="Metallo-hydrolase/oxidoreductase"/>
    <property type="match status" value="1"/>
</dbReference>
<feature type="domain" description="Metallo-beta-lactamase" evidence="1">
    <location>
        <begin position="14"/>
        <end position="244"/>
    </location>
</feature>
<dbReference type="Gene3D" id="3.60.15.10">
    <property type="entry name" value="Ribonuclease Z/Hydroxyacylglutathione hydrolase-like"/>
    <property type="match status" value="1"/>
</dbReference>
<dbReference type="PANTHER" id="PTHR23131:SF4">
    <property type="entry name" value="METALLO-BETA-LACTAMASE SUPERFAMILY POTEIN"/>
    <property type="match status" value="1"/>
</dbReference>
<sequence>MDRITLGNEEFEGRNNAYVLADGDELALVDTGVATDDIRTDLRDGLAERGYEFADVDDIVLTHFHVDHAGLAGEIQRESDATVYVHEADAPLIEQDEAAVAALEERREALLEEWGLPEDVRAELRSFFADATHLEGPSAEPTPIEDGTVLEVGGTTLETVHAPGHAAGLCCFEIGDGSEASRGGEATDGGSRTGGEAFVGDAVLPVYTPNVGGADVRVERPLERYAETLRTFVDRGYDRVWPGHRDPIEEPSERARTILAHHRERSENVLDVLEEHGPADAWTVSAHLFGDLEGIHIVHGPGEAYAHLDHLRHEGVLAYDDGEYRLLERPTDLEALV</sequence>
<dbReference type="InterPro" id="IPR050662">
    <property type="entry name" value="Sec-metab_biosynth-thioest"/>
</dbReference>
<dbReference type="EMBL" id="AOIA01000164">
    <property type="protein sequence ID" value="ELY51121.1"/>
    <property type="molecule type" value="Genomic_DNA"/>
</dbReference>
<dbReference type="Pfam" id="PF00753">
    <property type="entry name" value="Lactamase_B"/>
    <property type="match status" value="1"/>
</dbReference>
<dbReference type="PATRIC" id="fig|1227498.3.peg.4219"/>
<protein>
    <submittedName>
        <fullName evidence="2">Beta-lactamase</fullName>
    </submittedName>
</protein>